<evidence type="ECO:0000313" key="2">
    <source>
        <dbReference type="WBParaSite" id="ACRNAN_scaffold31807.g31891.t1"/>
    </source>
</evidence>
<organism evidence="1 2">
    <name type="scientific">Acrobeloides nanus</name>
    <dbReference type="NCBI Taxonomy" id="290746"/>
    <lineage>
        <taxon>Eukaryota</taxon>
        <taxon>Metazoa</taxon>
        <taxon>Ecdysozoa</taxon>
        <taxon>Nematoda</taxon>
        <taxon>Chromadorea</taxon>
        <taxon>Rhabditida</taxon>
        <taxon>Tylenchina</taxon>
        <taxon>Cephalobomorpha</taxon>
        <taxon>Cephaloboidea</taxon>
        <taxon>Cephalobidae</taxon>
        <taxon>Acrobeloides</taxon>
    </lineage>
</organism>
<reference evidence="2" key="1">
    <citation type="submission" date="2022-11" db="UniProtKB">
        <authorList>
            <consortium name="WormBaseParasite"/>
        </authorList>
    </citation>
    <scope>IDENTIFICATION</scope>
</reference>
<accession>A0A914DMS9</accession>
<dbReference type="AlphaFoldDB" id="A0A914DMS9"/>
<name>A0A914DMS9_9BILA</name>
<evidence type="ECO:0000313" key="1">
    <source>
        <dbReference type="Proteomes" id="UP000887540"/>
    </source>
</evidence>
<keyword evidence="1" id="KW-1185">Reference proteome</keyword>
<dbReference type="WBParaSite" id="ACRNAN_scaffold31807.g31891.t1">
    <property type="protein sequence ID" value="ACRNAN_scaffold31807.g31891.t1"/>
    <property type="gene ID" value="ACRNAN_scaffold31807.g31891"/>
</dbReference>
<sequence>VELIGPPTNRIKSGLLDTLEELMNQYEYKMDN</sequence>
<dbReference type="Proteomes" id="UP000887540">
    <property type="component" value="Unplaced"/>
</dbReference>
<protein>
    <submittedName>
        <fullName evidence="2">Uncharacterized protein</fullName>
    </submittedName>
</protein>
<proteinExistence type="predicted"/>